<evidence type="ECO:0000256" key="2">
    <source>
        <dbReference type="ARBA" id="ARBA00022692"/>
    </source>
</evidence>
<dbReference type="InterPro" id="IPR000068">
    <property type="entry name" value="GPCR_3_Ca_sens_rcpt-rel"/>
</dbReference>
<keyword evidence="3" id="KW-1133">Transmembrane helix</keyword>
<evidence type="ECO:0000256" key="3">
    <source>
        <dbReference type="ARBA" id="ARBA00022989"/>
    </source>
</evidence>
<dbReference type="InterPro" id="IPR001828">
    <property type="entry name" value="ANF_lig-bd_rcpt"/>
</dbReference>
<evidence type="ECO:0000313" key="7">
    <source>
        <dbReference type="Proteomes" id="UP000314294"/>
    </source>
</evidence>
<dbReference type="EMBL" id="SRLO01001144">
    <property type="protein sequence ID" value="TNN40974.1"/>
    <property type="molecule type" value="Genomic_DNA"/>
</dbReference>
<dbReference type="GO" id="GO:0005886">
    <property type="term" value="C:plasma membrane"/>
    <property type="evidence" value="ECO:0007669"/>
    <property type="project" value="TreeGrafter"/>
</dbReference>
<comment type="caution">
    <text evidence="6">The sequence shown here is derived from an EMBL/GenBank/DDBJ whole genome shotgun (WGS) entry which is preliminary data.</text>
</comment>
<evidence type="ECO:0000256" key="4">
    <source>
        <dbReference type="ARBA" id="ARBA00023136"/>
    </source>
</evidence>
<comment type="subcellular location">
    <subcellularLocation>
        <location evidence="1">Membrane</location>
    </subcellularLocation>
</comment>
<dbReference type="SUPFAM" id="SSF53822">
    <property type="entry name" value="Periplasmic binding protein-like I"/>
    <property type="match status" value="1"/>
</dbReference>
<dbReference type="InterPro" id="IPR028082">
    <property type="entry name" value="Peripla_BP_I"/>
</dbReference>
<proteinExistence type="predicted"/>
<evidence type="ECO:0000259" key="5">
    <source>
        <dbReference type="Pfam" id="PF01094"/>
    </source>
</evidence>
<dbReference type="PANTHER" id="PTHR24061">
    <property type="entry name" value="CALCIUM-SENSING RECEPTOR-RELATED"/>
    <property type="match status" value="1"/>
</dbReference>
<accession>A0A4Z2FJL4</accession>
<keyword evidence="2" id="KW-0812">Transmembrane</keyword>
<gene>
    <name evidence="6" type="primary">Casr_0</name>
    <name evidence="6" type="ORF">EYF80_048858</name>
</gene>
<reference evidence="6 7" key="1">
    <citation type="submission" date="2019-03" db="EMBL/GenBank/DDBJ databases">
        <title>First draft genome of Liparis tanakae, snailfish: a comprehensive survey of snailfish specific genes.</title>
        <authorList>
            <person name="Kim W."/>
            <person name="Song I."/>
            <person name="Jeong J.-H."/>
            <person name="Kim D."/>
            <person name="Kim S."/>
            <person name="Ryu S."/>
            <person name="Song J.Y."/>
            <person name="Lee S.K."/>
        </authorList>
    </citation>
    <scope>NUCLEOTIDE SEQUENCE [LARGE SCALE GENOMIC DNA]</scope>
    <source>
        <tissue evidence="6">Muscle</tissue>
    </source>
</reference>
<dbReference type="Gene3D" id="3.40.50.2300">
    <property type="match status" value="1"/>
</dbReference>
<sequence length="83" mass="8684">MIFAIEEINNSTELLPGIKLGYQIYDSCASVPVAVHVAFQLSGGLDPVFNTGDNCSQSGKVMAIVGRTGDCSPSLSHAALWGL</sequence>
<dbReference type="Proteomes" id="UP000314294">
    <property type="component" value="Unassembled WGS sequence"/>
</dbReference>
<dbReference type="PANTHER" id="PTHR24061:SF528">
    <property type="entry name" value="C-FAMILY ODORANT RECEPTOR OLFCD2-RELATED"/>
    <property type="match status" value="1"/>
</dbReference>
<keyword evidence="6" id="KW-0675">Receptor</keyword>
<dbReference type="GO" id="GO:0004930">
    <property type="term" value="F:G protein-coupled receptor activity"/>
    <property type="evidence" value="ECO:0007669"/>
    <property type="project" value="InterPro"/>
</dbReference>
<feature type="domain" description="Receptor ligand binding region" evidence="5">
    <location>
        <begin position="1"/>
        <end position="73"/>
    </location>
</feature>
<evidence type="ECO:0000313" key="6">
    <source>
        <dbReference type="EMBL" id="TNN40974.1"/>
    </source>
</evidence>
<keyword evidence="4" id="KW-0472">Membrane</keyword>
<keyword evidence="7" id="KW-1185">Reference proteome</keyword>
<protein>
    <submittedName>
        <fullName evidence="6">Extracellular calcium-sensing receptor</fullName>
    </submittedName>
</protein>
<name>A0A4Z2FJL4_9TELE</name>
<dbReference type="OrthoDB" id="5984008at2759"/>
<organism evidence="6 7">
    <name type="scientific">Liparis tanakae</name>
    <name type="common">Tanaka's snailfish</name>
    <dbReference type="NCBI Taxonomy" id="230148"/>
    <lineage>
        <taxon>Eukaryota</taxon>
        <taxon>Metazoa</taxon>
        <taxon>Chordata</taxon>
        <taxon>Craniata</taxon>
        <taxon>Vertebrata</taxon>
        <taxon>Euteleostomi</taxon>
        <taxon>Actinopterygii</taxon>
        <taxon>Neopterygii</taxon>
        <taxon>Teleostei</taxon>
        <taxon>Neoteleostei</taxon>
        <taxon>Acanthomorphata</taxon>
        <taxon>Eupercaria</taxon>
        <taxon>Perciformes</taxon>
        <taxon>Cottioidei</taxon>
        <taxon>Cottales</taxon>
        <taxon>Liparidae</taxon>
        <taxon>Liparis</taxon>
    </lineage>
</organism>
<evidence type="ECO:0000256" key="1">
    <source>
        <dbReference type="ARBA" id="ARBA00004370"/>
    </source>
</evidence>
<dbReference type="Pfam" id="PF01094">
    <property type="entry name" value="ANF_receptor"/>
    <property type="match status" value="1"/>
</dbReference>
<dbReference type="AlphaFoldDB" id="A0A4Z2FJL4"/>